<feature type="region of interest" description="Disordered" evidence="1">
    <location>
        <begin position="453"/>
        <end position="475"/>
    </location>
</feature>
<accession>A0A917ZSC4</accession>
<proteinExistence type="predicted"/>
<sequence length="475" mass="54025">MLEACPTVKDATSRQLWLEMVEEELGQRLDLRNQTRLRPLVVELTRTCAAIPAGLDVLVDVLAALEGESSREVSGLRSLMDEWSAVEFFADADWTLLQQTLNEVTVRGHVALGEAATEGRVRIPPRCTDAWTCFAFLTGVNSPSGTLPPSMVFLELLAEQIEDPVGVRVLRQWNQRWAHRWNLTAELENTRWRRSPEKPEPASTARLIIQLDPDGVDPDSYTLSYWQEWDAAGRHCERGEDRLVKREDLELVVEELVERMEDSWAERSSPVWLEFFLPWELLNAPVEWWAKETRSDLPSPLIGDYPIIVRSLERLRMRKWHRPWRQRWQHLTNRPADSRAHWSNPVGEDHVQRLEMELKADDHLVSLVLSEPPLPDGGTGQQEVLVALRAGLPVIIWNREDCSTEAFRAVVAELLADAGLANLPGHARQLKLDASRLDPVHPASRAARNLTVLWDDPGRQPGGRDASGFLGEGWR</sequence>
<evidence type="ECO:0000259" key="2">
    <source>
        <dbReference type="Pfam" id="PF19916"/>
    </source>
</evidence>
<organism evidence="5 6">
    <name type="scientific">Wenjunlia tyrosinilytica</name>
    <dbReference type="NCBI Taxonomy" id="1544741"/>
    <lineage>
        <taxon>Bacteria</taxon>
        <taxon>Bacillati</taxon>
        <taxon>Actinomycetota</taxon>
        <taxon>Actinomycetes</taxon>
        <taxon>Kitasatosporales</taxon>
        <taxon>Streptomycetaceae</taxon>
        <taxon>Wenjunlia</taxon>
    </lineage>
</organism>
<dbReference type="InterPro" id="IPR045431">
    <property type="entry name" value="EAD2"/>
</dbReference>
<protein>
    <submittedName>
        <fullName evidence="5">Uncharacterized protein</fullName>
    </submittedName>
</protein>
<name>A0A917ZSC4_9ACTN</name>
<evidence type="ECO:0000313" key="6">
    <source>
        <dbReference type="Proteomes" id="UP000641932"/>
    </source>
</evidence>
<feature type="domain" description="vWA-MoxR associated protein middle region 0" evidence="2">
    <location>
        <begin position="89"/>
        <end position="191"/>
    </location>
</feature>
<dbReference type="Pfam" id="PF19956">
    <property type="entry name" value="EAD2"/>
    <property type="match status" value="1"/>
</dbReference>
<evidence type="ECO:0000256" key="1">
    <source>
        <dbReference type="SAM" id="MobiDB-lite"/>
    </source>
</evidence>
<evidence type="ECO:0000259" key="3">
    <source>
        <dbReference type="Pfam" id="PF19956"/>
    </source>
</evidence>
<keyword evidence="6" id="KW-1185">Reference proteome</keyword>
<dbReference type="AlphaFoldDB" id="A0A917ZSC4"/>
<reference evidence="5" key="2">
    <citation type="submission" date="2020-09" db="EMBL/GenBank/DDBJ databases">
        <authorList>
            <person name="Sun Q."/>
            <person name="Zhou Y."/>
        </authorList>
    </citation>
    <scope>NUCLEOTIDE SEQUENCE</scope>
    <source>
        <strain evidence="5">CGMCC 4.7201</strain>
    </source>
</reference>
<gene>
    <name evidence="5" type="ORF">GCM10012280_42360</name>
</gene>
<feature type="domain" description="Effector-associated" evidence="3">
    <location>
        <begin position="1"/>
        <end position="81"/>
    </location>
</feature>
<reference evidence="5" key="1">
    <citation type="journal article" date="2014" name="Int. J. Syst. Evol. Microbiol.">
        <title>Complete genome sequence of Corynebacterium casei LMG S-19264T (=DSM 44701T), isolated from a smear-ripened cheese.</title>
        <authorList>
            <consortium name="US DOE Joint Genome Institute (JGI-PGF)"/>
            <person name="Walter F."/>
            <person name="Albersmeier A."/>
            <person name="Kalinowski J."/>
            <person name="Ruckert C."/>
        </authorList>
    </citation>
    <scope>NUCLEOTIDE SEQUENCE</scope>
    <source>
        <strain evidence="5">CGMCC 4.7201</strain>
    </source>
</reference>
<dbReference type="Pfam" id="PF19916">
    <property type="entry name" value="VMAP-M0"/>
    <property type="match status" value="1"/>
</dbReference>
<evidence type="ECO:0000259" key="4">
    <source>
        <dbReference type="Pfam" id="PF20028"/>
    </source>
</evidence>
<dbReference type="InterPro" id="IPR045450">
    <property type="entry name" value="VMAP_C"/>
</dbReference>
<evidence type="ECO:0000313" key="5">
    <source>
        <dbReference type="EMBL" id="GGO92360.1"/>
    </source>
</evidence>
<dbReference type="InterPro" id="IPR045555">
    <property type="entry name" value="VMAP-M0"/>
</dbReference>
<feature type="domain" description="vWA-MoxR associated protein C-terminal" evidence="4">
    <location>
        <begin position="219"/>
        <end position="457"/>
    </location>
</feature>
<dbReference type="Pfam" id="PF20028">
    <property type="entry name" value="VMAP-C"/>
    <property type="match status" value="1"/>
</dbReference>
<comment type="caution">
    <text evidence="5">The sequence shown here is derived from an EMBL/GenBank/DDBJ whole genome shotgun (WGS) entry which is preliminary data.</text>
</comment>
<dbReference type="Proteomes" id="UP000641932">
    <property type="component" value="Unassembled WGS sequence"/>
</dbReference>
<dbReference type="EMBL" id="BMMS01000018">
    <property type="protein sequence ID" value="GGO92360.1"/>
    <property type="molecule type" value="Genomic_DNA"/>
</dbReference>